<name>A0A3B3SAJ2_9TELE</name>
<evidence type="ECO:0000313" key="3">
    <source>
        <dbReference type="Proteomes" id="UP000261540"/>
    </source>
</evidence>
<keyword evidence="3" id="KW-1185">Reference proteome</keyword>
<dbReference type="AlphaFoldDB" id="A0A3B3SAJ2"/>
<accession>A0A3B3SAJ2</accession>
<dbReference type="Ensembl" id="ENSPKIT00000008533.1">
    <property type="protein sequence ID" value="ENSPKIP00000027762.1"/>
    <property type="gene ID" value="ENSPKIG00000009687.1"/>
</dbReference>
<feature type="region of interest" description="Disordered" evidence="1">
    <location>
        <begin position="1"/>
        <end position="22"/>
    </location>
</feature>
<protein>
    <submittedName>
        <fullName evidence="2">Uncharacterized protein</fullName>
    </submittedName>
</protein>
<proteinExistence type="predicted"/>
<sequence length="126" mass="14063">ASPLKKLDKTKQKARGSSGKGGVQGWCYPCQRPHPLCLPTGLPRSPASTAATAVCRQAGHWIRRAGLMSLALNHRTAEWFYAYFICISLNQLKVCKVKHHTDSLCQFHHIFTTGEISYLVKILPFN</sequence>
<evidence type="ECO:0000313" key="2">
    <source>
        <dbReference type="Ensembl" id="ENSPKIP00000027762.1"/>
    </source>
</evidence>
<evidence type="ECO:0000256" key="1">
    <source>
        <dbReference type="SAM" id="MobiDB-lite"/>
    </source>
</evidence>
<reference evidence="2" key="2">
    <citation type="submission" date="2025-09" db="UniProtKB">
        <authorList>
            <consortium name="Ensembl"/>
        </authorList>
    </citation>
    <scope>IDENTIFICATION</scope>
</reference>
<organism evidence="2 3">
    <name type="scientific">Paramormyrops kingsleyae</name>
    <dbReference type="NCBI Taxonomy" id="1676925"/>
    <lineage>
        <taxon>Eukaryota</taxon>
        <taxon>Metazoa</taxon>
        <taxon>Chordata</taxon>
        <taxon>Craniata</taxon>
        <taxon>Vertebrata</taxon>
        <taxon>Euteleostomi</taxon>
        <taxon>Actinopterygii</taxon>
        <taxon>Neopterygii</taxon>
        <taxon>Teleostei</taxon>
        <taxon>Osteoglossocephala</taxon>
        <taxon>Osteoglossomorpha</taxon>
        <taxon>Osteoglossiformes</taxon>
        <taxon>Mormyridae</taxon>
        <taxon>Paramormyrops</taxon>
    </lineage>
</organism>
<feature type="compositionally biased region" description="Basic and acidic residues" evidence="1">
    <location>
        <begin position="1"/>
        <end position="11"/>
    </location>
</feature>
<reference evidence="2" key="1">
    <citation type="submission" date="2025-08" db="UniProtKB">
        <authorList>
            <consortium name="Ensembl"/>
        </authorList>
    </citation>
    <scope>IDENTIFICATION</scope>
</reference>
<dbReference type="Proteomes" id="UP000261540">
    <property type="component" value="Unplaced"/>
</dbReference>